<evidence type="ECO:0000313" key="4">
    <source>
        <dbReference type="Proteomes" id="UP000060390"/>
    </source>
</evidence>
<dbReference type="OrthoDB" id="179396at2157"/>
<evidence type="ECO:0000313" key="3">
    <source>
        <dbReference type="EMBL" id="ALG82483.1"/>
    </source>
</evidence>
<dbReference type="Proteomes" id="UP000069906">
    <property type="component" value="Chromosome"/>
</dbReference>
<evidence type="ECO:0000313" key="2">
    <source>
        <dbReference type="EMBL" id="AKH98089.1"/>
    </source>
</evidence>
<dbReference type="STRING" id="1604004.HLASA_1598"/>
<dbReference type="KEGG" id="hsf:HLASA_1598"/>
<gene>
    <name evidence="3" type="ORF">HLASA_1598</name>
    <name evidence="2" type="ORF">HLASF_1611</name>
</gene>
<protein>
    <recommendedName>
        <fullName evidence="1">DUF7836 domain-containing protein</fullName>
    </recommendedName>
</protein>
<dbReference type="EMBL" id="CP011564">
    <property type="protein sequence ID" value="ALG82483.1"/>
    <property type="molecule type" value="Genomic_DNA"/>
</dbReference>
<evidence type="ECO:0000313" key="5">
    <source>
        <dbReference type="Proteomes" id="UP000069906"/>
    </source>
</evidence>
<evidence type="ECO:0000259" key="1">
    <source>
        <dbReference type="Pfam" id="PF25206"/>
    </source>
</evidence>
<proteinExistence type="predicted"/>
<dbReference type="RefSeq" id="WP_050048779.1">
    <property type="nucleotide sequence ID" value="NZ_CP008874.1"/>
</dbReference>
<reference evidence="4" key="2">
    <citation type="submission" date="2015-05" db="EMBL/GenBank/DDBJ databases">
        <title>Complete genome sequence of Halanaeroarchaeum sulfurireducens type strain M27-SA2, a sulfate-reducer haloarchaeon from marine anoxic lake Medee.</title>
        <authorList>
            <person name="Messina E."/>
            <person name="Kublanov I.V."/>
            <person name="Toshchakov S."/>
            <person name="Arcadi E."/>
            <person name="La Spada G."/>
            <person name="La Cono V."/>
            <person name="Yakimov M.M."/>
        </authorList>
    </citation>
    <scope>NUCLEOTIDE SEQUENCE [LARGE SCALE GENOMIC DNA]</scope>
    <source>
        <strain evidence="4">M27-SA2</strain>
    </source>
</reference>
<dbReference type="AlphaFoldDB" id="A0A0F7PER0"/>
<dbReference type="HOGENOM" id="CLU_2949230_0_0_2"/>
<reference evidence="3 4" key="3">
    <citation type="journal article" date="2016" name="Stand. Genomic Sci.">
        <title>Complete genome sequence of 'Halanaeroarchaeum sulfurireducens' M27-SA2, a sulfur-reducing and acetate-oxidizing haloarchaeon from the deep-sea hypersaline anoxic lake Medee.</title>
        <authorList>
            <person name="Messina E."/>
            <person name="Sorokin D.Y."/>
            <person name="Kublanov I.V."/>
            <person name="Toshchakov S."/>
            <person name="Lopatina A."/>
            <person name="Arcadi E."/>
            <person name="Smedile F."/>
            <person name="La Spada G."/>
            <person name="La Cono V."/>
            <person name="Yakimov M.M."/>
        </authorList>
    </citation>
    <scope>NUCLEOTIDE SEQUENCE [LARGE SCALE GENOMIC DNA]</scope>
    <source>
        <strain evidence="3 4">M27-SA2</strain>
    </source>
</reference>
<dbReference type="Pfam" id="PF25206">
    <property type="entry name" value="DUF7836"/>
    <property type="match status" value="1"/>
</dbReference>
<dbReference type="Proteomes" id="UP000060390">
    <property type="component" value="Chromosome"/>
</dbReference>
<reference evidence="2 5" key="1">
    <citation type="journal article" date="2015" name="ISME J.">
        <title>Elemental sulfur and acetate can support life of a novel strictly anaerobic haloarchaeon.</title>
        <authorList>
            <person name="Sorokin D.Y."/>
            <person name="Kublanov I.V."/>
            <person name="Gavrilov S.N."/>
            <person name="Rojo D."/>
            <person name="Roman P."/>
            <person name="Golyshin P.N."/>
            <person name="Slepak V.Z."/>
            <person name="Smedile F."/>
            <person name="Ferrer M."/>
            <person name="Messina E."/>
            <person name="La Cono V."/>
            <person name="Yakimov M.M."/>
        </authorList>
    </citation>
    <scope>NUCLEOTIDE SEQUENCE [LARGE SCALE GENOMIC DNA]</scope>
    <source>
        <strain evidence="2 5">HSR2</strain>
    </source>
</reference>
<feature type="domain" description="DUF7836" evidence="1">
    <location>
        <begin position="3"/>
        <end position="60"/>
    </location>
</feature>
<dbReference type="KEGG" id="hsu:HLASF_1611"/>
<accession>A0A0F7PER0</accession>
<sequence length="61" mass="6868">MPHEAFVQLSCPECSKTWEETPSDLPAPDDNYACPACNASARTSEFLHTNRDLETLKQLQE</sequence>
<dbReference type="EMBL" id="CP008874">
    <property type="protein sequence ID" value="AKH98089.1"/>
    <property type="molecule type" value="Genomic_DNA"/>
</dbReference>
<dbReference type="InterPro" id="IPR057158">
    <property type="entry name" value="DUF7836"/>
</dbReference>
<name>A0A0F7PER0_9EURY</name>
<dbReference type="GeneID" id="26010936"/>
<organism evidence="2 5">
    <name type="scientific">Halanaeroarchaeum sulfurireducens</name>
    <dbReference type="NCBI Taxonomy" id="1604004"/>
    <lineage>
        <taxon>Archaea</taxon>
        <taxon>Methanobacteriati</taxon>
        <taxon>Methanobacteriota</taxon>
        <taxon>Stenosarchaea group</taxon>
        <taxon>Halobacteria</taxon>
        <taxon>Halobacteriales</taxon>
        <taxon>Halobacteriaceae</taxon>
        <taxon>Halanaeroarchaeum</taxon>
    </lineage>
</organism>
<keyword evidence="5" id="KW-1185">Reference proteome</keyword>